<proteinExistence type="predicted"/>
<dbReference type="InterPro" id="IPR018310">
    <property type="entry name" value="Put_endonuclease_Z1-dom"/>
</dbReference>
<sequence>MAWEILSENIRIKAEKIKKKQGSITENQLNTCIVSEFNQLKNSGVVDYLFEGVDERTLQNWVSNIQTRLKSVIITTIGSDNTIGDSTEYDRWIEERSPSLVWNYFDRYVQYLRRIGRPSEVIQSTVRSTREIIERLGDPAKEIDQLQKGLVLGSVQSGKTANFNGVINRAIDAGYDIIIVFSGLMEDLRSQTQKRINNDVIGLGEIGGQINQAVGVGNIQQFGRNGVYQITSITSTTADFRKSLVDVNFDFSNQRILVCKKNVSVLTNLIYWLRSSMPQADTRLSRSVLIIDDEADNASLNNLGYKGAEYASKVNGNIRALLNLFKRRSYLGYTATPFANILQDQHGEVDSESAWKIKFRYNGVTRDLDLSLSPGLFPDRFIYKLSTPSSYLGPRRFFSNGMEQEGDKKIPLIETIPEPEKDEDFPVGDTGLSLKRSLIDAIDCFILSIALRDSRKSILESLPGYTNHHTMLVHISRLIVEQNEIANKIKRYVEIVEKRINDDSINDPHGIYERLRLQWNRYFAYKVANIRSYLPGDYNTDGLEPKTWDDISELLPNAVGNISVKAVNSQKGDKLDYSGPVNKKYIAVGGNRLSRGFTLEGLTINYFLRDTDYYDTLLQMGRWFGYRPGYIDACRLFIDFPTERKYNFITAALCELEGQIESMELQRKTPKEFELRIRKDPETLQITRNVILKNAKEVYFSYQDNVQQSTLFEIKKNTLESAWSGFKALTDKLDFVKSDEDPGFYILEGDKNLLYNFLDLPRSYRTGPGSFDINSIKEYVDLCVSRGKLTKWTIAIKHTGSGQWLKEGLKEGKYPVRMTVRSAPKKKEELKYYEMLLNEQLFIASGKSMNIMTSGSDEAVGLSKVNKGRAIGEFRNFKKEKFIKENEGATEEEAIAKTKDTTLPGWIFRKNRAESEGLLLIYLIDMKGIFNDDVLDIVAKEKQLNTEIPLIGYALSFPPINDDPGGVYLANETVTSTAEIDLEYGDTEVPEDLNTEINDIV</sequence>
<dbReference type="AlphaFoldDB" id="A0AAE3U9E1"/>
<reference evidence="2" key="1">
    <citation type="submission" date="2023-05" db="EMBL/GenBank/DDBJ databases">
        <authorList>
            <person name="Zhang X."/>
        </authorList>
    </citation>
    <scope>NUCLEOTIDE SEQUENCE</scope>
    <source>
        <strain evidence="2">YF14B1</strain>
    </source>
</reference>
<name>A0AAE3U9E1_9BACT</name>
<organism evidence="2 3">
    <name type="scientific">Xanthocytophaga flava</name>
    <dbReference type="NCBI Taxonomy" id="3048013"/>
    <lineage>
        <taxon>Bacteria</taxon>
        <taxon>Pseudomonadati</taxon>
        <taxon>Bacteroidota</taxon>
        <taxon>Cytophagia</taxon>
        <taxon>Cytophagales</taxon>
        <taxon>Rhodocytophagaceae</taxon>
        <taxon>Xanthocytophaga</taxon>
    </lineage>
</organism>
<dbReference type="RefSeq" id="WP_313983650.1">
    <property type="nucleotide sequence ID" value="NZ_JASJOS010000011.1"/>
</dbReference>
<evidence type="ECO:0000259" key="1">
    <source>
        <dbReference type="Pfam" id="PF10593"/>
    </source>
</evidence>
<dbReference type="EMBL" id="JASJOS010000011">
    <property type="protein sequence ID" value="MDJ1483587.1"/>
    <property type="molecule type" value="Genomic_DNA"/>
</dbReference>
<comment type="caution">
    <text evidence="2">The sequence shown here is derived from an EMBL/GenBank/DDBJ whole genome shotgun (WGS) entry which is preliminary data.</text>
</comment>
<protein>
    <submittedName>
        <fullName evidence="2">Z1 domain-containing protein</fullName>
    </submittedName>
</protein>
<feature type="domain" description="Putative endonuclease Z1" evidence="1">
    <location>
        <begin position="437"/>
        <end position="683"/>
    </location>
</feature>
<evidence type="ECO:0000313" key="2">
    <source>
        <dbReference type="EMBL" id="MDJ1483587.1"/>
    </source>
</evidence>
<gene>
    <name evidence="2" type="ORF">QNI16_24020</name>
</gene>
<dbReference type="Pfam" id="PF10593">
    <property type="entry name" value="Z1"/>
    <property type="match status" value="1"/>
</dbReference>
<accession>A0AAE3U9E1</accession>
<evidence type="ECO:0000313" key="3">
    <source>
        <dbReference type="Proteomes" id="UP001241110"/>
    </source>
</evidence>
<dbReference type="Proteomes" id="UP001241110">
    <property type="component" value="Unassembled WGS sequence"/>
</dbReference>